<organism evidence="1 2">
    <name type="scientific">Novilysobacter avium</name>
    <dbReference type="NCBI Taxonomy" id="2781023"/>
    <lineage>
        <taxon>Bacteria</taxon>
        <taxon>Pseudomonadati</taxon>
        <taxon>Pseudomonadota</taxon>
        <taxon>Gammaproteobacteria</taxon>
        <taxon>Lysobacterales</taxon>
        <taxon>Lysobacteraceae</taxon>
        <taxon>Novilysobacter</taxon>
    </lineage>
</organism>
<dbReference type="Proteomes" id="UP000593932">
    <property type="component" value="Chromosome"/>
</dbReference>
<dbReference type="Gene3D" id="3.30.1540.10">
    <property type="entry name" value="formyl-coa transferase, domain 3"/>
    <property type="match status" value="1"/>
</dbReference>
<dbReference type="Gene3D" id="3.40.50.10540">
    <property type="entry name" value="Crotonobetainyl-coa:carnitine coa-transferase, domain 1"/>
    <property type="match status" value="1"/>
</dbReference>
<gene>
    <name evidence="1" type="ORF">INQ42_12350</name>
</gene>
<protein>
    <submittedName>
        <fullName evidence="1">CoA transferase</fullName>
    </submittedName>
</protein>
<dbReference type="EMBL" id="CP063657">
    <property type="protein sequence ID" value="QOW21974.1"/>
    <property type="molecule type" value="Genomic_DNA"/>
</dbReference>
<dbReference type="PANTHER" id="PTHR48228">
    <property type="entry name" value="SUCCINYL-COA--D-CITRAMALATE COA-TRANSFERASE"/>
    <property type="match status" value="1"/>
</dbReference>
<dbReference type="SUPFAM" id="SSF89796">
    <property type="entry name" value="CoA-transferase family III (CaiB/BaiF)"/>
    <property type="match status" value="1"/>
</dbReference>
<sequence length="375" mass="40879">MKLEGVRVLDLSLFLPGPHLTMMMADHGADVIKVEPPGGEPVREVGLKQAGVSTWFRNTHRGKRCIVLDLKSEAGQQAFARLVERSDVVVEAFRPGVAQRLGIDYERCRALNPAIVYCSISAYGQTGPKVQRPAHDLAMQADSGVVSLNLGPDGSPASPHMPVADMAGSLMALSAILMVLYRREKTGQGDYIDLSMQDALMAWLPNVLGPPFAEQRDPVVKHERSWGGNALYRLYRCKDDRWLALGGAEHKFADNLLGALDRSDLAPLCYLPPGPGQDPVKAFLAETFATRTLVEWIAVLEPLDVCWAPVKTLTEAFNDPHTQAREMVWTAPDGGTHLGIPIRFANEPGRINPHLDGPGESTAEVLAEIGMQEVP</sequence>
<name>A0A7S6ZV99_9GAMM</name>
<accession>A0A7S6ZV99</accession>
<dbReference type="GO" id="GO:0016740">
    <property type="term" value="F:transferase activity"/>
    <property type="evidence" value="ECO:0007669"/>
    <property type="project" value="UniProtKB-KW"/>
</dbReference>
<dbReference type="InterPro" id="IPR050509">
    <property type="entry name" value="CoA-transferase_III"/>
</dbReference>
<proteinExistence type="predicted"/>
<dbReference type="PANTHER" id="PTHR48228:SF5">
    <property type="entry name" value="ALPHA-METHYLACYL-COA RACEMASE"/>
    <property type="match status" value="1"/>
</dbReference>
<dbReference type="InterPro" id="IPR044855">
    <property type="entry name" value="CoA-Trfase_III_dom3_sf"/>
</dbReference>
<dbReference type="Pfam" id="PF02515">
    <property type="entry name" value="CoA_transf_3"/>
    <property type="match status" value="1"/>
</dbReference>
<keyword evidence="2" id="KW-1185">Reference proteome</keyword>
<keyword evidence="1" id="KW-0808">Transferase</keyword>
<dbReference type="InterPro" id="IPR003673">
    <property type="entry name" value="CoA-Trfase_fam_III"/>
</dbReference>
<evidence type="ECO:0000313" key="2">
    <source>
        <dbReference type="Proteomes" id="UP000593932"/>
    </source>
</evidence>
<evidence type="ECO:0000313" key="1">
    <source>
        <dbReference type="EMBL" id="QOW21974.1"/>
    </source>
</evidence>
<dbReference type="RefSeq" id="WP_194034525.1">
    <property type="nucleotide sequence ID" value="NZ_CP063657.1"/>
</dbReference>
<dbReference type="InterPro" id="IPR023606">
    <property type="entry name" value="CoA-Trfase_III_dom_1_sf"/>
</dbReference>
<reference evidence="1 2" key="1">
    <citation type="submission" date="2020-10" db="EMBL/GenBank/DDBJ databases">
        <title>complete genome sequencing of Lysobacter sp. H23M41.</title>
        <authorList>
            <person name="Bae J.-W."/>
            <person name="Lee S.-Y."/>
        </authorList>
    </citation>
    <scope>NUCLEOTIDE SEQUENCE [LARGE SCALE GENOMIC DNA]</scope>
    <source>
        <strain evidence="1 2">H23M41</strain>
    </source>
</reference>